<dbReference type="Ensembl" id="ENSPSMT00000028599.1">
    <property type="protein sequence ID" value="ENSPSMP00000024658.1"/>
    <property type="gene ID" value="ENSPSMG00000017099.1"/>
</dbReference>
<feature type="coiled-coil region" evidence="1">
    <location>
        <begin position="675"/>
        <end position="769"/>
    </location>
</feature>
<proteinExistence type="predicted"/>
<dbReference type="AlphaFoldDB" id="A0A8C9A432"/>
<dbReference type="Proteomes" id="UP000694414">
    <property type="component" value="Unplaced"/>
</dbReference>
<keyword evidence="1" id="KW-0175">Coiled coil</keyword>
<protein>
    <submittedName>
        <fullName evidence="3">TSC complex subunit 1</fullName>
    </submittedName>
</protein>
<dbReference type="Pfam" id="PF04388">
    <property type="entry name" value="Hamartin"/>
    <property type="match status" value="1"/>
</dbReference>
<feature type="region of interest" description="Disordered" evidence="2">
    <location>
        <begin position="1068"/>
        <end position="1098"/>
    </location>
</feature>
<dbReference type="GO" id="GO:0033596">
    <property type="term" value="C:TSC1-TSC2 complex"/>
    <property type="evidence" value="ECO:0007669"/>
    <property type="project" value="TreeGrafter"/>
</dbReference>
<dbReference type="GO" id="GO:0032007">
    <property type="term" value="P:negative regulation of TOR signaling"/>
    <property type="evidence" value="ECO:0007669"/>
    <property type="project" value="TreeGrafter"/>
</dbReference>
<dbReference type="PANTHER" id="PTHR15154:SF2">
    <property type="entry name" value="HAMARTIN"/>
    <property type="match status" value="1"/>
</dbReference>
<dbReference type="InterPro" id="IPR007483">
    <property type="entry name" value="Hamartin"/>
</dbReference>
<feature type="region of interest" description="Disordered" evidence="2">
    <location>
        <begin position="955"/>
        <end position="1033"/>
    </location>
</feature>
<evidence type="ECO:0000313" key="4">
    <source>
        <dbReference type="Proteomes" id="UP000694414"/>
    </source>
</evidence>
<name>A0A8C9A432_PROSS</name>
<feature type="region of interest" description="Disordered" evidence="2">
    <location>
        <begin position="363"/>
        <end position="405"/>
    </location>
</feature>
<keyword evidence="4" id="KW-1185">Reference proteome</keyword>
<feature type="compositionally biased region" description="Basic and acidic residues" evidence="2">
    <location>
        <begin position="956"/>
        <end position="969"/>
    </location>
</feature>
<sequence>MAQQANVGELLSMLDSPTLGVRDDVTAAFKENLSSDRGPMLVNTLVDYYLETNSQPVLHILTTLQEPHDKMDTDVVVLTTGVLVLITMLPMIPQSGKQHLLDFFDIFGRLSSWCLKKPGHVAEVYLVHLHASVYALFHRLYGMYPCNFVSFLRSHYSMKENLETFEEVVKPMMEHVRIHPELVTGSKDHELDPRRWKRLETHDVVIECAKISLDPTEASYEDGYSVSHQISARFLHRSADVTASPYVDTQNSYGCATSTPSSTSRLTLLNTPGQLPQTLSSPSTRLITEPPQATLWSPSMVCGMTTPPTSPGNVPPDLSHPYSKVFGTTAGGKGTPLGTPATSPPPAPLCHADDYVHISLPQAAATPLRKEERTDSARPCLHRQHHLPNDRGLEEPLGSKGSVTLSDLPGFLGDLASEEDSIEKDKEEAAISKELSEITTAEAEPVVPRGGFDSPFYRDSLPGSQRKTHSAASSAQGASMNPEPLHSSLDKLGPDTPKQAFTPIDLPCGSADESPVGGRERQTSLETNILTPSPCKIPPQRGVGFGSGQPPPYDHLFEVALPKTAYHFVSKKTEELLKKAKGNTEEDFLPSTSPMEVLDRLIQQGADAHSKELNKLSLPSKSVDWTHFGGSPPSDEIRTLRDQLLLLHNQLLYERFKRQQHALRNRRLLRKVIKAAALEEHNAAMKDQLKLQEKDIQMWKVSLQKEQARYSQLQEQRDTVVTQLHSQIRQLQHDREEFYNQSQELQTKLEDCRNMIAELRIELKKANNKVCHTELQLSQVSQKLSNSESVQQQMEFLNRQLLVLGEVNELYLEQLQNKHSDTTKEVEMMKAAYRKELEKNRSHVLQQNQRLDTSQKRILELESHLAKKDHLLLEQKKYLEDVKLQARGQLHAAESRYEAQKRITQVFELEILDLYGRLEKDGLLKKLEEEKTEAAEAAEERLDCCDDGCSDSVVGHNEEASGHNSETKTPRPGSTRGSSGSRGGGGSSSSSELSTPEKPPNQRAGPFSSRWETAMGESSGSIPTTVGSLPSSKSFLGMKARELFRNKSESQCDEDGVTISSLSETLKTELGKDSGVEAKTPLNLDGPHPVPPTADSVGQLRIMDYNETHHEHS</sequence>
<feature type="compositionally biased region" description="Low complexity" evidence="2">
    <location>
        <begin position="970"/>
        <end position="979"/>
    </location>
</feature>
<reference evidence="3" key="2">
    <citation type="submission" date="2025-09" db="UniProtKB">
        <authorList>
            <consortium name="Ensembl"/>
        </authorList>
    </citation>
    <scope>IDENTIFICATION</scope>
</reference>
<feature type="region of interest" description="Disordered" evidence="2">
    <location>
        <begin position="435"/>
        <end position="520"/>
    </location>
</feature>
<dbReference type="GO" id="GO:0008285">
    <property type="term" value="P:negative regulation of cell population proliferation"/>
    <property type="evidence" value="ECO:0007669"/>
    <property type="project" value="TreeGrafter"/>
</dbReference>
<dbReference type="PANTHER" id="PTHR15154">
    <property type="entry name" value="HAMARTIN"/>
    <property type="match status" value="1"/>
</dbReference>
<evidence type="ECO:0000256" key="1">
    <source>
        <dbReference type="SAM" id="Coils"/>
    </source>
</evidence>
<feature type="compositionally biased region" description="Polar residues" evidence="2">
    <location>
        <begin position="1016"/>
        <end position="1033"/>
    </location>
</feature>
<accession>A0A8C9A432</accession>
<evidence type="ECO:0000256" key="2">
    <source>
        <dbReference type="SAM" id="MobiDB-lite"/>
    </source>
</evidence>
<reference evidence="3" key="1">
    <citation type="submission" date="2025-08" db="UniProtKB">
        <authorList>
            <consortium name="Ensembl"/>
        </authorList>
    </citation>
    <scope>IDENTIFICATION</scope>
</reference>
<dbReference type="GO" id="GO:0051726">
    <property type="term" value="P:regulation of cell cycle"/>
    <property type="evidence" value="ECO:0007669"/>
    <property type="project" value="TreeGrafter"/>
</dbReference>
<organism evidence="3 4">
    <name type="scientific">Prolemur simus</name>
    <name type="common">Greater bamboo lemur</name>
    <name type="synonym">Hapalemur simus</name>
    <dbReference type="NCBI Taxonomy" id="1328070"/>
    <lineage>
        <taxon>Eukaryota</taxon>
        <taxon>Metazoa</taxon>
        <taxon>Chordata</taxon>
        <taxon>Craniata</taxon>
        <taxon>Vertebrata</taxon>
        <taxon>Euteleostomi</taxon>
        <taxon>Mammalia</taxon>
        <taxon>Eutheria</taxon>
        <taxon>Euarchontoglires</taxon>
        <taxon>Primates</taxon>
        <taxon>Strepsirrhini</taxon>
        <taxon>Lemuriformes</taxon>
        <taxon>Lemuridae</taxon>
        <taxon>Prolemur</taxon>
    </lineage>
</organism>
<gene>
    <name evidence="3" type="primary">TSC1</name>
</gene>
<evidence type="ECO:0000313" key="3">
    <source>
        <dbReference type="Ensembl" id="ENSPSMP00000024658.1"/>
    </source>
</evidence>
<dbReference type="GeneTree" id="ENSGT00390000014148"/>
<feature type="compositionally biased region" description="Polar residues" evidence="2">
    <location>
        <begin position="462"/>
        <end position="479"/>
    </location>
</feature>